<keyword evidence="1" id="KW-1133">Transmembrane helix</keyword>
<feature type="transmembrane region" description="Helical" evidence="1">
    <location>
        <begin position="73"/>
        <end position="94"/>
    </location>
</feature>
<reference evidence="3" key="1">
    <citation type="submission" date="2020-11" db="EMBL/GenBank/DDBJ databases">
        <title>Multidrug resistant novel bacterium Savagea serpentis sp. nov., isolated from the scats of a vine snake (Ahaetulla nasuta).</title>
        <authorList>
            <person name="Venkata Ramana V."/>
            <person name="Vikas Patil S."/>
            <person name="Yogita Lugani V."/>
        </authorList>
    </citation>
    <scope>NUCLEOTIDE SEQUENCE</scope>
    <source>
        <strain evidence="3">SN6</strain>
    </source>
</reference>
<evidence type="ECO:0000313" key="3">
    <source>
        <dbReference type="EMBL" id="MBF4501135.1"/>
    </source>
</evidence>
<name>A0A8J7GAR5_9BACL</name>
<feature type="domain" description="DUF4064" evidence="2">
    <location>
        <begin position="2"/>
        <end position="117"/>
    </location>
</feature>
<gene>
    <name evidence="3" type="ORF">IRY55_07125</name>
</gene>
<keyword evidence="4" id="KW-1185">Reference proteome</keyword>
<evidence type="ECO:0000256" key="1">
    <source>
        <dbReference type="SAM" id="Phobius"/>
    </source>
</evidence>
<feature type="transmembrane region" description="Helical" evidence="1">
    <location>
        <begin position="7"/>
        <end position="35"/>
    </location>
</feature>
<keyword evidence="1" id="KW-0812">Transmembrane</keyword>
<comment type="caution">
    <text evidence="3">The sequence shown here is derived from an EMBL/GenBank/DDBJ whole genome shotgun (WGS) entry which is preliminary data.</text>
</comment>
<dbReference type="Proteomes" id="UP000622653">
    <property type="component" value="Unassembled WGS sequence"/>
</dbReference>
<proteinExistence type="predicted"/>
<dbReference type="EMBL" id="JADKPV010000002">
    <property type="protein sequence ID" value="MBF4501135.1"/>
    <property type="molecule type" value="Genomic_DNA"/>
</dbReference>
<sequence>MKRTGERVLAIVSSILIGLGLLFIAFITISMGALFKIDEFKTELVNDLMQDPNLNLNREEIIAVLQLFESFTAFGWVFFIIGMIALILAIVGAVQVGNPMKVKAAGVMFILSGIMAGVVTLPSILLYIAAGMAFIRKPPLPDQPFRPLNAMSDDLNKMNND</sequence>
<evidence type="ECO:0000259" key="2">
    <source>
        <dbReference type="Pfam" id="PF13273"/>
    </source>
</evidence>
<dbReference type="InterPro" id="IPR025273">
    <property type="entry name" value="DUF4064"/>
</dbReference>
<keyword evidence="1" id="KW-0472">Membrane</keyword>
<dbReference type="RefSeq" id="WP_194562608.1">
    <property type="nucleotide sequence ID" value="NZ_JADKPV010000002.1"/>
</dbReference>
<organism evidence="3 4">
    <name type="scientific">Savagea serpentis</name>
    <dbReference type="NCBI Taxonomy" id="2785297"/>
    <lineage>
        <taxon>Bacteria</taxon>
        <taxon>Bacillati</taxon>
        <taxon>Bacillota</taxon>
        <taxon>Bacilli</taxon>
        <taxon>Bacillales</taxon>
        <taxon>Caryophanaceae</taxon>
        <taxon>Savagea</taxon>
    </lineage>
</organism>
<evidence type="ECO:0000313" key="4">
    <source>
        <dbReference type="Proteomes" id="UP000622653"/>
    </source>
</evidence>
<dbReference type="AlphaFoldDB" id="A0A8J7GAR5"/>
<feature type="transmembrane region" description="Helical" evidence="1">
    <location>
        <begin position="106"/>
        <end position="135"/>
    </location>
</feature>
<protein>
    <submittedName>
        <fullName evidence="3">DUF4064 domain-containing protein</fullName>
    </submittedName>
</protein>
<accession>A0A8J7GAR5</accession>
<dbReference type="Pfam" id="PF13273">
    <property type="entry name" value="DUF4064"/>
    <property type="match status" value="1"/>
</dbReference>